<organism evidence="7 8">
    <name type="scientific">Halovivax cerinus</name>
    <dbReference type="NCBI Taxonomy" id="1487865"/>
    <lineage>
        <taxon>Archaea</taxon>
        <taxon>Methanobacteriati</taxon>
        <taxon>Methanobacteriota</taxon>
        <taxon>Stenosarchaea group</taxon>
        <taxon>Halobacteria</taxon>
        <taxon>Halobacteriales</taxon>
        <taxon>Natrialbaceae</taxon>
        <taxon>Halovivax</taxon>
    </lineage>
</organism>
<feature type="transmembrane region" description="Helical" evidence="6">
    <location>
        <begin position="87"/>
        <end position="109"/>
    </location>
</feature>
<accession>A0ABD5NJ66</accession>
<keyword evidence="8" id="KW-1185">Reference proteome</keyword>
<dbReference type="PIRSF" id="PIRSF006060">
    <property type="entry name" value="AA_transporter"/>
    <property type="match status" value="1"/>
</dbReference>
<comment type="subcellular location">
    <subcellularLocation>
        <location evidence="1">Cell membrane</location>
        <topology evidence="1">Multi-pass membrane protein</topology>
    </subcellularLocation>
</comment>
<evidence type="ECO:0000313" key="8">
    <source>
        <dbReference type="Proteomes" id="UP001595846"/>
    </source>
</evidence>
<evidence type="ECO:0000256" key="4">
    <source>
        <dbReference type="ARBA" id="ARBA00022989"/>
    </source>
</evidence>
<feature type="transmembrane region" description="Helical" evidence="6">
    <location>
        <begin position="267"/>
        <end position="291"/>
    </location>
</feature>
<dbReference type="GO" id="GO:0005886">
    <property type="term" value="C:plasma membrane"/>
    <property type="evidence" value="ECO:0007669"/>
    <property type="project" value="UniProtKB-SubCell"/>
</dbReference>
<dbReference type="InterPro" id="IPR002293">
    <property type="entry name" value="AA/rel_permease1"/>
</dbReference>
<feature type="transmembrane region" description="Helical" evidence="6">
    <location>
        <begin position="409"/>
        <end position="426"/>
    </location>
</feature>
<dbReference type="EMBL" id="JBHSAQ010000001">
    <property type="protein sequence ID" value="MFC3957097.1"/>
    <property type="molecule type" value="Genomic_DNA"/>
</dbReference>
<feature type="transmembrane region" description="Helical" evidence="6">
    <location>
        <begin position="115"/>
        <end position="140"/>
    </location>
</feature>
<keyword evidence="4 6" id="KW-1133">Transmembrane helix</keyword>
<proteinExistence type="predicted"/>
<protein>
    <submittedName>
        <fullName evidence="7">APC family permease</fullName>
    </submittedName>
</protein>
<evidence type="ECO:0000313" key="7">
    <source>
        <dbReference type="EMBL" id="MFC3957097.1"/>
    </source>
</evidence>
<evidence type="ECO:0000256" key="2">
    <source>
        <dbReference type="ARBA" id="ARBA00022475"/>
    </source>
</evidence>
<feature type="transmembrane region" description="Helical" evidence="6">
    <location>
        <begin position="345"/>
        <end position="362"/>
    </location>
</feature>
<feature type="transmembrane region" description="Helical" evidence="6">
    <location>
        <begin position="184"/>
        <end position="206"/>
    </location>
</feature>
<comment type="caution">
    <text evidence="7">The sequence shown here is derived from an EMBL/GenBank/DDBJ whole genome shotgun (WGS) entry which is preliminary data.</text>
</comment>
<feature type="transmembrane region" description="Helical" evidence="6">
    <location>
        <begin position="320"/>
        <end position="339"/>
    </location>
</feature>
<dbReference type="PANTHER" id="PTHR42770:SF7">
    <property type="entry name" value="MEMBRANE PROTEIN"/>
    <property type="match status" value="1"/>
</dbReference>
<dbReference type="GeneID" id="73904738"/>
<reference evidence="7 8" key="1">
    <citation type="journal article" date="2019" name="Int. J. Syst. Evol. Microbiol.">
        <title>The Global Catalogue of Microorganisms (GCM) 10K type strain sequencing project: providing services to taxonomists for standard genome sequencing and annotation.</title>
        <authorList>
            <consortium name="The Broad Institute Genomics Platform"/>
            <consortium name="The Broad Institute Genome Sequencing Center for Infectious Disease"/>
            <person name="Wu L."/>
            <person name="Ma J."/>
        </authorList>
    </citation>
    <scope>NUCLEOTIDE SEQUENCE [LARGE SCALE GENOMIC DNA]</scope>
    <source>
        <strain evidence="7 8">IBRC-M 10256</strain>
    </source>
</reference>
<feature type="transmembrane region" description="Helical" evidence="6">
    <location>
        <begin position="152"/>
        <end position="172"/>
    </location>
</feature>
<dbReference type="Gene3D" id="1.20.1740.10">
    <property type="entry name" value="Amino acid/polyamine transporter I"/>
    <property type="match status" value="1"/>
</dbReference>
<dbReference type="InterPro" id="IPR050367">
    <property type="entry name" value="APC_superfamily"/>
</dbReference>
<dbReference type="AlphaFoldDB" id="A0ABD5NJ66"/>
<keyword evidence="5 6" id="KW-0472">Membrane</keyword>
<evidence type="ECO:0000256" key="5">
    <source>
        <dbReference type="ARBA" id="ARBA00023136"/>
    </source>
</evidence>
<feature type="transmembrane region" description="Helical" evidence="6">
    <location>
        <begin position="383"/>
        <end position="403"/>
    </location>
</feature>
<gene>
    <name evidence="7" type="ORF">ACFOUR_01750</name>
</gene>
<dbReference type="Pfam" id="PF13520">
    <property type="entry name" value="AA_permease_2"/>
    <property type="match status" value="1"/>
</dbReference>
<sequence>MSSESGGRSGDIGLFDAVAIEVGLIVGGALFSLTGVAVAITGPGVVVAFAIAFSIAILGLVPTAMLGSVYPTTGGNYRYPARFVSPALAFLAAWGLAISMFGGGLPLYALTAGQYVDAIVAVDPTAVGLAMLTGFFLVNLRGIRPAAQVQTLMFVALVAALGAFVVFGVPAVEVANLRPTFTGGPVGLVTAAGVLYFVCLGANFVVDIGGEVRDATLTIPRSFAVSVPLVLGLYALLGFVAVGSVGAEAMAGETLAVAAEAFLPASLRATFIVGGALFAIATSVNAVFIIAPKYVAVLAADGLVPPALARRNERFGTPHWGLALVYVVSVAALVSPIPVDQLGSLLGFGGAFLVVPVMAAAIHVVRHRPSGFDPAAFPLSPRLVGGMAAFAIPLNLCLLVLLATTAPRVFAGWLALLAIGGVYYVARSRLRPQPETPPALRPEP</sequence>
<feature type="transmembrane region" description="Helical" evidence="6">
    <location>
        <begin position="46"/>
        <end position="66"/>
    </location>
</feature>
<feature type="transmembrane region" description="Helical" evidence="6">
    <location>
        <begin position="227"/>
        <end position="247"/>
    </location>
</feature>
<keyword evidence="3 6" id="KW-0812">Transmembrane</keyword>
<dbReference type="Proteomes" id="UP001595846">
    <property type="component" value="Unassembled WGS sequence"/>
</dbReference>
<name>A0ABD5NJ66_9EURY</name>
<feature type="transmembrane region" description="Helical" evidence="6">
    <location>
        <begin position="12"/>
        <end position="40"/>
    </location>
</feature>
<evidence type="ECO:0000256" key="1">
    <source>
        <dbReference type="ARBA" id="ARBA00004651"/>
    </source>
</evidence>
<dbReference type="RefSeq" id="WP_256531972.1">
    <property type="nucleotide sequence ID" value="NZ_CP101824.1"/>
</dbReference>
<keyword evidence="2" id="KW-1003">Cell membrane</keyword>
<evidence type="ECO:0000256" key="6">
    <source>
        <dbReference type="SAM" id="Phobius"/>
    </source>
</evidence>
<evidence type="ECO:0000256" key="3">
    <source>
        <dbReference type="ARBA" id="ARBA00022692"/>
    </source>
</evidence>
<dbReference type="PANTHER" id="PTHR42770">
    <property type="entry name" value="AMINO ACID TRANSPORTER-RELATED"/>
    <property type="match status" value="1"/>
</dbReference>